<feature type="transmembrane region" description="Helical" evidence="1">
    <location>
        <begin position="55"/>
        <end position="74"/>
    </location>
</feature>
<dbReference type="InterPro" id="IPR014509">
    <property type="entry name" value="YjdF-like"/>
</dbReference>
<proteinExistence type="predicted"/>
<dbReference type="Pfam" id="PF09997">
    <property type="entry name" value="DUF2238"/>
    <property type="match status" value="1"/>
</dbReference>
<sequence>MLQLAVATAVPDLPQFAGKGFAARLFAYPVMMLVVPGLWWLLAGRRGAGRVGERLRRAPWIAFAWIMLPFLVDVTGNTLDLYDSIGWWDDANHLVNWFFLSLGAGLLLRGGASGRPWELLVMIGGLGAVMAIGWEIGEYFAFIRGGTELDTAYQDTLGDLTLGTLGAVAAGAVVARGAVRRPRQAQ</sequence>
<keyword evidence="3" id="KW-1185">Reference proteome</keyword>
<feature type="transmembrane region" description="Helical" evidence="1">
    <location>
        <begin position="119"/>
        <end position="140"/>
    </location>
</feature>
<evidence type="ECO:0000313" key="3">
    <source>
        <dbReference type="Proteomes" id="UP000482960"/>
    </source>
</evidence>
<evidence type="ECO:0000313" key="2">
    <source>
        <dbReference type="EMBL" id="GFJ93622.1"/>
    </source>
</evidence>
<dbReference type="EMBL" id="BLPG01000001">
    <property type="protein sequence ID" value="GFJ93622.1"/>
    <property type="molecule type" value="Genomic_DNA"/>
</dbReference>
<reference evidence="2 3" key="2">
    <citation type="submission" date="2020-03" db="EMBL/GenBank/DDBJ databases">
        <authorList>
            <person name="Ichikawa N."/>
            <person name="Kimura A."/>
            <person name="Kitahashi Y."/>
            <person name="Uohara A."/>
        </authorList>
    </citation>
    <scope>NUCLEOTIDE SEQUENCE [LARGE SCALE GENOMIC DNA]</scope>
    <source>
        <strain evidence="2 3">NBRC 108638</strain>
    </source>
</reference>
<keyword evidence="1" id="KW-0812">Transmembrane</keyword>
<accession>A0A6V8L8Q1</accession>
<keyword evidence="1" id="KW-0472">Membrane</keyword>
<comment type="caution">
    <text evidence="2">The sequence shown here is derived from an EMBL/GenBank/DDBJ whole genome shotgun (WGS) entry which is preliminary data.</text>
</comment>
<feature type="transmembrane region" description="Helical" evidence="1">
    <location>
        <begin position="94"/>
        <end position="112"/>
    </location>
</feature>
<protein>
    <recommendedName>
        <fullName evidence="4">VanZ-like domain-containing protein</fullName>
    </recommendedName>
</protein>
<feature type="transmembrane region" description="Helical" evidence="1">
    <location>
        <begin position="160"/>
        <end position="179"/>
    </location>
</feature>
<dbReference type="AlphaFoldDB" id="A0A6V8L8Q1"/>
<keyword evidence="1" id="KW-1133">Transmembrane helix</keyword>
<organism evidence="2 3">
    <name type="scientific">Phytohabitans rumicis</name>
    <dbReference type="NCBI Taxonomy" id="1076125"/>
    <lineage>
        <taxon>Bacteria</taxon>
        <taxon>Bacillati</taxon>
        <taxon>Actinomycetota</taxon>
        <taxon>Actinomycetes</taxon>
        <taxon>Micromonosporales</taxon>
        <taxon>Micromonosporaceae</taxon>
    </lineage>
</organism>
<evidence type="ECO:0008006" key="4">
    <source>
        <dbReference type="Google" id="ProtNLM"/>
    </source>
</evidence>
<gene>
    <name evidence="2" type="ORF">Prum_072640</name>
</gene>
<feature type="transmembrane region" description="Helical" evidence="1">
    <location>
        <begin position="21"/>
        <end position="43"/>
    </location>
</feature>
<dbReference type="Proteomes" id="UP000482960">
    <property type="component" value="Unassembled WGS sequence"/>
</dbReference>
<reference evidence="2 3" key="1">
    <citation type="submission" date="2020-03" db="EMBL/GenBank/DDBJ databases">
        <title>Whole genome shotgun sequence of Phytohabitans rumicis NBRC 108638.</title>
        <authorList>
            <person name="Komaki H."/>
            <person name="Tamura T."/>
        </authorList>
    </citation>
    <scope>NUCLEOTIDE SEQUENCE [LARGE SCALE GENOMIC DNA]</scope>
    <source>
        <strain evidence="2 3">NBRC 108638</strain>
    </source>
</reference>
<name>A0A6V8L8Q1_9ACTN</name>
<evidence type="ECO:0000256" key="1">
    <source>
        <dbReference type="SAM" id="Phobius"/>
    </source>
</evidence>